<protein>
    <submittedName>
        <fullName evidence="1">Putative catalytic giy-yig endonuclease domain of penelope-like elements</fullName>
    </submittedName>
</protein>
<keyword evidence="1" id="KW-0378">Hydrolase</keyword>
<accession>A0A1E1XPU7</accession>
<reference evidence="1" key="2">
    <citation type="journal article" date="2017" name="Front. Cell. Infect. Microbiol.">
        <title>Analysis of the Salivary Gland Transcriptome of Unfed and Partially Fed Amblyomma sculptum Ticks and Descriptive Proteome of the Saliva.</title>
        <authorList>
            <person name="Esteves E."/>
            <person name="Maruyama S.R."/>
            <person name="Kawahara R."/>
            <person name="Fujita A."/>
            <person name="Martins L.A."/>
            <person name="Righi A.A."/>
            <person name="Costa F.B."/>
            <person name="Palmisano G."/>
            <person name="Labruna M.B."/>
            <person name="Sa-Nunes A."/>
            <person name="Ribeiro J.M.C."/>
            <person name="Fogaca A.C."/>
        </authorList>
    </citation>
    <scope>NUCLEOTIDE SEQUENCE</scope>
</reference>
<feature type="non-terminal residue" evidence="1">
    <location>
        <position position="1"/>
    </location>
</feature>
<feature type="non-terminal residue" evidence="1">
    <location>
        <position position="255"/>
    </location>
</feature>
<dbReference type="AlphaFoldDB" id="A0A1E1XPU7"/>
<dbReference type="Gene3D" id="3.40.1440.10">
    <property type="entry name" value="GIY-YIG endonuclease"/>
    <property type="match status" value="1"/>
</dbReference>
<reference evidence="1" key="1">
    <citation type="submission" date="2016-09" db="EMBL/GenBank/DDBJ databases">
        <authorList>
            <person name="Capua I."/>
            <person name="De Benedictis P."/>
            <person name="Joannis T."/>
            <person name="Lombin L.H."/>
            <person name="Cattoli G."/>
        </authorList>
    </citation>
    <scope>NUCLEOTIDE SEQUENCE</scope>
</reference>
<dbReference type="PANTHER" id="PTHR21301">
    <property type="entry name" value="REVERSE TRANSCRIPTASE"/>
    <property type="match status" value="1"/>
</dbReference>
<proteinExistence type="evidence at transcript level"/>
<keyword evidence="1" id="KW-0540">Nuclease</keyword>
<dbReference type="GO" id="GO:0004519">
    <property type="term" value="F:endonuclease activity"/>
    <property type="evidence" value="ECO:0007669"/>
    <property type="project" value="UniProtKB-KW"/>
</dbReference>
<keyword evidence="1" id="KW-0255">Endonuclease</keyword>
<dbReference type="CDD" id="cd10442">
    <property type="entry name" value="GIY-YIG_PLEs"/>
    <property type="match status" value="1"/>
</dbReference>
<dbReference type="PANTHER" id="PTHR21301:SF10">
    <property type="entry name" value="REVERSE TRANSCRIPTASE DOMAIN-CONTAINING PROTEIN"/>
    <property type="match status" value="1"/>
</dbReference>
<dbReference type="EMBL" id="GFAA01002084">
    <property type="protein sequence ID" value="JAU01351.1"/>
    <property type="molecule type" value="mRNA"/>
</dbReference>
<organism evidence="1">
    <name type="scientific">Amblyomma sculptum</name>
    <name type="common">Tick</name>
    <dbReference type="NCBI Taxonomy" id="1581419"/>
    <lineage>
        <taxon>Eukaryota</taxon>
        <taxon>Metazoa</taxon>
        <taxon>Ecdysozoa</taxon>
        <taxon>Arthropoda</taxon>
        <taxon>Chelicerata</taxon>
        <taxon>Arachnida</taxon>
        <taxon>Acari</taxon>
        <taxon>Parasitiformes</taxon>
        <taxon>Ixodida</taxon>
        <taxon>Ixodoidea</taxon>
        <taxon>Ixodidae</taxon>
        <taxon>Amblyomminae</taxon>
        <taxon>Amblyomma</taxon>
    </lineage>
</organism>
<dbReference type="InterPro" id="IPR035901">
    <property type="entry name" value="GIY-YIG_endonuc_sf"/>
</dbReference>
<evidence type="ECO:0000313" key="1">
    <source>
        <dbReference type="EMBL" id="JAU01351.1"/>
    </source>
</evidence>
<name>A0A1E1XPU7_AMBSC</name>
<sequence length="255" mass="28891">EDFASNCETLRKDLVRQRYPKPIIDDALEKAAVQDRRTMLNNTKTAQTNYPTNMILTYSPTAPNVNAILRKHHNILLQSDKMKRLLPEPPRVVYRRARNIKDAVTSSKLDNGEVSGCTPCNKPRCKLCPMMNKVTEARSTASSFSFKIRGDFNCDTSNVVYLLECGVCRAQYIGQTETPFRLRINNHRAHIRSLPDLPLSRHVTTKGHSFGKFKATILQSGFQTHYDREACESYLIFKFNTLSAGINESSGKLSC</sequence>